<sequence>MEKIQLLEYIRQQVELMSKHNQIEVLRLLNESEEIVTLNENNYGIFVNLSDLSDNLLEKINNYIEYWKKQEHNLKHIEHKKQTYKTIFFSNNIKDNSKVYNNAEQSI</sequence>
<protein>
    <recommendedName>
        <fullName evidence="2">NET domain-containing protein</fullName>
    </recommendedName>
</protein>
<evidence type="ECO:0000313" key="1">
    <source>
        <dbReference type="EMBL" id="QHS83936.1"/>
    </source>
</evidence>
<accession>A0A6C0AWJ2</accession>
<proteinExistence type="predicted"/>
<dbReference type="AlphaFoldDB" id="A0A6C0AWJ2"/>
<dbReference type="EMBL" id="MN738770">
    <property type="protein sequence ID" value="QHS83936.1"/>
    <property type="molecule type" value="Genomic_DNA"/>
</dbReference>
<name>A0A6C0AWJ2_9ZZZZ</name>
<reference evidence="1" key="1">
    <citation type="journal article" date="2020" name="Nature">
        <title>Giant virus diversity and host interactions through global metagenomics.</title>
        <authorList>
            <person name="Schulz F."/>
            <person name="Roux S."/>
            <person name="Paez-Espino D."/>
            <person name="Jungbluth S."/>
            <person name="Walsh D.A."/>
            <person name="Denef V.J."/>
            <person name="McMahon K.D."/>
            <person name="Konstantinidis K.T."/>
            <person name="Eloe-Fadrosh E.A."/>
            <person name="Kyrpides N.C."/>
            <person name="Woyke T."/>
        </authorList>
    </citation>
    <scope>NUCLEOTIDE SEQUENCE</scope>
    <source>
        <strain evidence="1">GVMAG-S-ERX555965-48</strain>
    </source>
</reference>
<organism evidence="1">
    <name type="scientific">viral metagenome</name>
    <dbReference type="NCBI Taxonomy" id="1070528"/>
    <lineage>
        <taxon>unclassified sequences</taxon>
        <taxon>metagenomes</taxon>
        <taxon>organismal metagenomes</taxon>
    </lineage>
</organism>
<evidence type="ECO:0008006" key="2">
    <source>
        <dbReference type="Google" id="ProtNLM"/>
    </source>
</evidence>